<evidence type="ECO:0000259" key="4">
    <source>
        <dbReference type="PROSITE" id="PS01124"/>
    </source>
</evidence>
<dbReference type="Gene3D" id="2.60.120.10">
    <property type="entry name" value="Jelly Rolls"/>
    <property type="match status" value="1"/>
</dbReference>
<organism evidence="5 6">
    <name type="scientific">Streptomyces flaveus</name>
    <dbReference type="NCBI Taxonomy" id="66370"/>
    <lineage>
        <taxon>Bacteria</taxon>
        <taxon>Bacillati</taxon>
        <taxon>Actinomycetota</taxon>
        <taxon>Actinomycetes</taxon>
        <taxon>Kitasatosporales</taxon>
        <taxon>Streptomycetaceae</taxon>
        <taxon>Streptomyces</taxon>
        <taxon>Streptomyces aurantiacus group</taxon>
    </lineage>
</organism>
<name>A0A917VPQ0_9ACTN</name>
<proteinExistence type="predicted"/>
<dbReference type="InterPro" id="IPR018062">
    <property type="entry name" value="HTH_AraC-typ_CS"/>
</dbReference>
<dbReference type="InterPro" id="IPR011051">
    <property type="entry name" value="RmlC_Cupin_sf"/>
</dbReference>
<evidence type="ECO:0000256" key="3">
    <source>
        <dbReference type="ARBA" id="ARBA00023163"/>
    </source>
</evidence>
<dbReference type="Pfam" id="PF14525">
    <property type="entry name" value="AraC_binding_2"/>
    <property type="match status" value="1"/>
</dbReference>
<dbReference type="Proteomes" id="UP000637788">
    <property type="component" value="Unassembled WGS sequence"/>
</dbReference>
<dbReference type="GO" id="GO:0003700">
    <property type="term" value="F:DNA-binding transcription factor activity"/>
    <property type="evidence" value="ECO:0007669"/>
    <property type="project" value="InterPro"/>
</dbReference>
<dbReference type="PANTHER" id="PTHR43280">
    <property type="entry name" value="ARAC-FAMILY TRANSCRIPTIONAL REGULATOR"/>
    <property type="match status" value="1"/>
</dbReference>
<keyword evidence="3" id="KW-0804">Transcription</keyword>
<evidence type="ECO:0000313" key="6">
    <source>
        <dbReference type="Proteomes" id="UP000637788"/>
    </source>
</evidence>
<evidence type="ECO:0000256" key="2">
    <source>
        <dbReference type="ARBA" id="ARBA00023125"/>
    </source>
</evidence>
<keyword evidence="6" id="KW-1185">Reference proteome</keyword>
<keyword evidence="1" id="KW-0805">Transcription regulation</keyword>
<dbReference type="PANTHER" id="PTHR43280:SF31">
    <property type="entry name" value="TRANSCRIPTIONAL REGULATORY PROTEIN"/>
    <property type="match status" value="1"/>
</dbReference>
<dbReference type="PROSITE" id="PS00041">
    <property type="entry name" value="HTH_ARAC_FAMILY_1"/>
    <property type="match status" value="1"/>
</dbReference>
<reference evidence="5" key="1">
    <citation type="journal article" date="2014" name="Int. J. Syst. Evol. Microbiol.">
        <title>Complete genome sequence of Corynebacterium casei LMG S-19264T (=DSM 44701T), isolated from a smear-ripened cheese.</title>
        <authorList>
            <consortium name="US DOE Joint Genome Institute (JGI-PGF)"/>
            <person name="Walter F."/>
            <person name="Albersmeier A."/>
            <person name="Kalinowski J."/>
            <person name="Ruckert C."/>
        </authorList>
    </citation>
    <scope>NUCLEOTIDE SEQUENCE</scope>
    <source>
        <strain evidence="5">JCM 3035</strain>
    </source>
</reference>
<reference evidence="5" key="2">
    <citation type="submission" date="2020-09" db="EMBL/GenBank/DDBJ databases">
        <authorList>
            <person name="Sun Q."/>
            <person name="Ohkuma M."/>
        </authorList>
    </citation>
    <scope>NUCLEOTIDE SEQUENCE</scope>
    <source>
        <strain evidence="5">JCM 3035</strain>
    </source>
</reference>
<dbReference type="EMBL" id="BMPQ01000027">
    <property type="protein sequence ID" value="GGL01789.1"/>
    <property type="molecule type" value="Genomic_DNA"/>
</dbReference>
<dbReference type="Pfam" id="PF12833">
    <property type="entry name" value="HTH_18"/>
    <property type="match status" value="1"/>
</dbReference>
<dbReference type="SUPFAM" id="SSF51182">
    <property type="entry name" value="RmlC-like cupins"/>
    <property type="match status" value="1"/>
</dbReference>
<sequence>MMSQTVQERILYGATQDALRPVDSEPTTILRSRSVVRGPNTFALGTLRCSIFSCDDGAEAESYCLSQSAGIALGLALEGELTVTQAGRSVTLHPGQFTFYAGAQPFAVLAPAAHVYLVVTIPLFTIGLRLVDLSGMLAAGIPGLLTSSSLLSDTLTTLATRQSELSPRARQQCGNAVVALIQGVISDHQADEEPTRMLSLFNLLAQSVEQHLTDEVLDAERLAAAHHLSARYVRQIFAARQSTVSRYVRERRLEHARADLVHPGLATHSVAAIGRHWGFHDASVFSRAFKAQYGQPPQSYRRMNSRL</sequence>
<dbReference type="Gene3D" id="1.10.10.60">
    <property type="entry name" value="Homeodomain-like"/>
    <property type="match status" value="1"/>
</dbReference>
<gene>
    <name evidence="5" type="ORF">GCM10010094_73340</name>
</gene>
<accession>A0A917VPQ0</accession>
<dbReference type="PROSITE" id="PS01124">
    <property type="entry name" value="HTH_ARAC_FAMILY_2"/>
    <property type="match status" value="1"/>
</dbReference>
<comment type="caution">
    <text evidence="5">The sequence shown here is derived from an EMBL/GenBank/DDBJ whole genome shotgun (WGS) entry which is preliminary data.</text>
</comment>
<evidence type="ECO:0000313" key="5">
    <source>
        <dbReference type="EMBL" id="GGL01789.1"/>
    </source>
</evidence>
<dbReference type="InterPro" id="IPR014710">
    <property type="entry name" value="RmlC-like_jellyroll"/>
</dbReference>
<dbReference type="SMART" id="SM00342">
    <property type="entry name" value="HTH_ARAC"/>
    <property type="match status" value="1"/>
</dbReference>
<dbReference type="SUPFAM" id="SSF46689">
    <property type="entry name" value="Homeodomain-like"/>
    <property type="match status" value="1"/>
</dbReference>
<evidence type="ECO:0000256" key="1">
    <source>
        <dbReference type="ARBA" id="ARBA00023015"/>
    </source>
</evidence>
<dbReference type="InterPro" id="IPR018060">
    <property type="entry name" value="HTH_AraC"/>
</dbReference>
<dbReference type="GO" id="GO:0043565">
    <property type="term" value="F:sequence-specific DNA binding"/>
    <property type="evidence" value="ECO:0007669"/>
    <property type="project" value="InterPro"/>
</dbReference>
<feature type="domain" description="HTH araC/xylS-type" evidence="4">
    <location>
        <begin position="202"/>
        <end position="303"/>
    </location>
</feature>
<dbReference type="InterPro" id="IPR009057">
    <property type="entry name" value="Homeodomain-like_sf"/>
</dbReference>
<dbReference type="InterPro" id="IPR035418">
    <property type="entry name" value="AraC-bd_2"/>
</dbReference>
<protein>
    <recommendedName>
        <fullName evidence="4">HTH araC/xylS-type domain-containing protein</fullName>
    </recommendedName>
</protein>
<keyword evidence="2" id="KW-0238">DNA-binding</keyword>
<dbReference type="AlphaFoldDB" id="A0A917VPQ0"/>